<keyword evidence="2" id="KW-1185">Reference proteome</keyword>
<comment type="caution">
    <text evidence="1">The sequence shown here is derived from an EMBL/GenBank/DDBJ whole genome shotgun (WGS) entry which is preliminary data.</text>
</comment>
<dbReference type="RefSeq" id="WP_377353927.1">
    <property type="nucleotide sequence ID" value="NZ_JBHTLQ010000030.1"/>
</dbReference>
<evidence type="ECO:0000313" key="2">
    <source>
        <dbReference type="Proteomes" id="UP001597216"/>
    </source>
</evidence>
<organism evidence="1 2">
    <name type="scientific">Phenylobacterium conjunctum</name>
    <dbReference type="NCBI Taxonomy" id="1298959"/>
    <lineage>
        <taxon>Bacteria</taxon>
        <taxon>Pseudomonadati</taxon>
        <taxon>Pseudomonadota</taxon>
        <taxon>Alphaproteobacteria</taxon>
        <taxon>Caulobacterales</taxon>
        <taxon>Caulobacteraceae</taxon>
        <taxon>Phenylobacterium</taxon>
    </lineage>
</organism>
<sequence length="84" mass="9161">MIRLDFHRKGRGGVSMGKARFIEREIAEASQQHVLDVLTSLIEAASEHCASRSALSGLDYLDGLLTDAKALNQALDVIARRAEP</sequence>
<gene>
    <name evidence="1" type="ORF">ACFQ27_13385</name>
</gene>
<dbReference type="Proteomes" id="UP001597216">
    <property type="component" value="Unassembled WGS sequence"/>
</dbReference>
<name>A0ABW3T6D7_9CAUL</name>
<dbReference type="EMBL" id="JBHTLQ010000030">
    <property type="protein sequence ID" value="MFD1191577.1"/>
    <property type="molecule type" value="Genomic_DNA"/>
</dbReference>
<accession>A0ABW3T6D7</accession>
<protein>
    <submittedName>
        <fullName evidence="1">Uncharacterized protein</fullName>
    </submittedName>
</protein>
<reference evidence="2" key="1">
    <citation type="journal article" date="2019" name="Int. J. Syst. Evol. Microbiol.">
        <title>The Global Catalogue of Microorganisms (GCM) 10K type strain sequencing project: providing services to taxonomists for standard genome sequencing and annotation.</title>
        <authorList>
            <consortium name="The Broad Institute Genomics Platform"/>
            <consortium name="The Broad Institute Genome Sequencing Center for Infectious Disease"/>
            <person name="Wu L."/>
            <person name="Ma J."/>
        </authorList>
    </citation>
    <scope>NUCLEOTIDE SEQUENCE [LARGE SCALE GENOMIC DNA]</scope>
    <source>
        <strain evidence="2">CCUG 55074</strain>
    </source>
</reference>
<proteinExistence type="predicted"/>
<evidence type="ECO:0000313" key="1">
    <source>
        <dbReference type="EMBL" id="MFD1191577.1"/>
    </source>
</evidence>